<dbReference type="GO" id="GO:0005524">
    <property type="term" value="F:ATP binding"/>
    <property type="evidence" value="ECO:0007669"/>
    <property type="project" value="UniProtKB-KW"/>
</dbReference>
<dbReference type="Pfam" id="PF00005">
    <property type="entry name" value="ABC_tran"/>
    <property type="match status" value="1"/>
</dbReference>
<dbReference type="PROSITE" id="PS50893">
    <property type="entry name" value="ABC_TRANSPORTER_2"/>
    <property type="match status" value="1"/>
</dbReference>
<comment type="similarity">
    <text evidence="1">Belongs to the ABC transporter superfamily.</text>
</comment>
<evidence type="ECO:0000313" key="7">
    <source>
        <dbReference type="Proteomes" id="UP000671908"/>
    </source>
</evidence>
<dbReference type="InterPro" id="IPR003439">
    <property type="entry name" value="ABC_transporter-like_ATP-bd"/>
</dbReference>
<dbReference type="CDD" id="cd03230">
    <property type="entry name" value="ABC_DR_subfamily_A"/>
    <property type="match status" value="1"/>
</dbReference>
<feature type="domain" description="ABC transporter" evidence="5">
    <location>
        <begin position="2"/>
        <end position="229"/>
    </location>
</feature>
<dbReference type="AlphaFoldDB" id="A0A975F459"/>
<reference evidence="6 7" key="1">
    <citation type="journal article" date="2021" name="Microbiol. Resour. Announc.">
        <title>Complete Genome Sequences of Three Human Oral Treponema parvum Isolates.</title>
        <authorList>
            <person name="Zeng H."/>
            <person name="Watt R.M."/>
        </authorList>
    </citation>
    <scope>NUCLEOTIDE SEQUENCE [LARGE SCALE GENOMIC DNA]</scope>
    <source>
        <strain evidence="6 7">ATCC 700770</strain>
    </source>
</reference>
<evidence type="ECO:0000256" key="2">
    <source>
        <dbReference type="ARBA" id="ARBA00022448"/>
    </source>
</evidence>
<dbReference type="SMART" id="SM00382">
    <property type="entry name" value="AAA"/>
    <property type="match status" value="1"/>
</dbReference>
<dbReference type="InterPro" id="IPR003593">
    <property type="entry name" value="AAA+_ATPase"/>
</dbReference>
<name>A0A975F459_9SPIR</name>
<organism evidence="6 7">
    <name type="scientific">Treponema parvum</name>
    <dbReference type="NCBI Taxonomy" id="138851"/>
    <lineage>
        <taxon>Bacteria</taxon>
        <taxon>Pseudomonadati</taxon>
        <taxon>Spirochaetota</taxon>
        <taxon>Spirochaetia</taxon>
        <taxon>Spirochaetales</taxon>
        <taxon>Treponemataceae</taxon>
        <taxon>Treponema</taxon>
    </lineage>
</organism>
<sequence>MLEVCNLTKQYGAKFAIRDLTFSAAKNEIVGIVGHNGSGKSTTMNIITGFVTQTSGYVKVDGVDTFKSAKLARSKIGYLPENPALYYDFTVEEQLRFSAKLRKIENLDYSVEEACRKTDILGIRGRLIRNLSKGYKQRVGLAQAFIGNPPLIILDEPSNGLDPHQVSEMRDIIKDESKSHTIVLSSHILNEVELLCDHIVVLNKGTITADGKISYLKEKYMEPDLYDIRLKGLVDSKSTLELKNALEKIGYSISSIDHTLPSLESVFFKINSDNPSGNGNKNESRL</sequence>
<keyword evidence="3" id="KW-0547">Nucleotide-binding</keyword>
<protein>
    <submittedName>
        <fullName evidence="6">ABC transporter ATP-binding protein</fullName>
    </submittedName>
</protein>
<dbReference type="Gene3D" id="3.40.50.300">
    <property type="entry name" value="P-loop containing nucleotide triphosphate hydrolases"/>
    <property type="match status" value="1"/>
</dbReference>
<evidence type="ECO:0000256" key="3">
    <source>
        <dbReference type="ARBA" id="ARBA00022741"/>
    </source>
</evidence>
<dbReference type="KEGG" id="tpav:HRQ91_04010"/>
<dbReference type="InterPro" id="IPR027417">
    <property type="entry name" value="P-loop_NTPase"/>
</dbReference>
<evidence type="ECO:0000259" key="5">
    <source>
        <dbReference type="PROSITE" id="PS50893"/>
    </source>
</evidence>
<evidence type="ECO:0000313" key="6">
    <source>
        <dbReference type="EMBL" id="QTQ13689.1"/>
    </source>
</evidence>
<dbReference type="PANTHER" id="PTHR43335:SF4">
    <property type="entry name" value="ABC TRANSPORTER, ATP-BINDING PROTEIN"/>
    <property type="match status" value="1"/>
</dbReference>
<dbReference type="GO" id="GO:0016887">
    <property type="term" value="F:ATP hydrolysis activity"/>
    <property type="evidence" value="ECO:0007669"/>
    <property type="project" value="InterPro"/>
</dbReference>
<dbReference type="SUPFAM" id="SSF52540">
    <property type="entry name" value="P-loop containing nucleoside triphosphate hydrolases"/>
    <property type="match status" value="1"/>
</dbReference>
<keyword evidence="7" id="KW-1185">Reference proteome</keyword>
<keyword evidence="2" id="KW-0813">Transport</keyword>
<evidence type="ECO:0000256" key="4">
    <source>
        <dbReference type="ARBA" id="ARBA00022840"/>
    </source>
</evidence>
<evidence type="ECO:0000256" key="1">
    <source>
        <dbReference type="ARBA" id="ARBA00005417"/>
    </source>
</evidence>
<dbReference type="PANTHER" id="PTHR43335">
    <property type="entry name" value="ABC TRANSPORTER, ATP-BINDING PROTEIN"/>
    <property type="match status" value="1"/>
</dbReference>
<dbReference type="Proteomes" id="UP000671908">
    <property type="component" value="Chromosome"/>
</dbReference>
<keyword evidence="4 6" id="KW-0067">ATP-binding</keyword>
<dbReference type="RefSeq" id="WP_210120375.1">
    <property type="nucleotide sequence ID" value="NZ_CP054142.1"/>
</dbReference>
<gene>
    <name evidence="6" type="ORF">HRQ91_04010</name>
</gene>
<proteinExistence type="inferred from homology"/>
<accession>A0A975F459</accession>
<dbReference type="EMBL" id="CP054142">
    <property type="protein sequence ID" value="QTQ13689.1"/>
    <property type="molecule type" value="Genomic_DNA"/>
</dbReference>